<dbReference type="Pfam" id="PF10568">
    <property type="entry name" value="Tom37"/>
    <property type="match status" value="1"/>
</dbReference>
<evidence type="ECO:0000256" key="8">
    <source>
        <dbReference type="SAM" id="MobiDB-lite"/>
    </source>
</evidence>
<dbReference type="PANTHER" id="PTHR12289:SF41">
    <property type="entry name" value="FAILED AXON CONNECTIONS-RELATED"/>
    <property type="match status" value="1"/>
</dbReference>
<dbReference type="InterPro" id="IPR033468">
    <property type="entry name" value="Metaxin_GST"/>
</dbReference>
<dbReference type="GO" id="GO:0007005">
    <property type="term" value="P:mitochondrion organization"/>
    <property type="evidence" value="ECO:0007669"/>
    <property type="project" value="TreeGrafter"/>
</dbReference>
<keyword evidence="4" id="KW-1000">Mitochondrion outer membrane</keyword>
<dbReference type="GO" id="GO:0015031">
    <property type="term" value="P:protein transport"/>
    <property type="evidence" value="ECO:0007669"/>
    <property type="project" value="UniProtKB-KW"/>
</dbReference>
<dbReference type="InterPro" id="IPR050931">
    <property type="entry name" value="Mito_Protein_Transport_Metaxin"/>
</dbReference>
<keyword evidence="5" id="KW-0653">Protein transport</keyword>
<keyword evidence="13" id="KW-1185">Reference proteome</keyword>
<dbReference type="InterPro" id="IPR036282">
    <property type="entry name" value="Glutathione-S-Trfase_C_sf"/>
</dbReference>
<dbReference type="EMBL" id="BLAL01000285">
    <property type="protein sequence ID" value="GES99956.1"/>
    <property type="molecule type" value="Genomic_DNA"/>
</dbReference>
<feature type="transmembrane region" description="Helical" evidence="9">
    <location>
        <begin position="297"/>
        <end position="313"/>
    </location>
</feature>
<comment type="subcellular location">
    <subcellularLocation>
        <location evidence="1">Mitochondrion outer membrane</location>
    </subcellularLocation>
</comment>
<evidence type="ECO:0000256" key="6">
    <source>
        <dbReference type="ARBA" id="ARBA00023128"/>
    </source>
</evidence>
<comment type="similarity">
    <text evidence="2">Belongs to the metaxin family.</text>
</comment>
<reference evidence="12" key="2">
    <citation type="submission" date="2019-10" db="EMBL/GenBank/DDBJ databases">
        <title>Conservation and host-specific expression of non-tandemly repeated heterogenous ribosome RNA gene in arbuscular mycorrhizal fungi.</title>
        <authorList>
            <person name="Maeda T."/>
            <person name="Kobayashi Y."/>
            <person name="Nakagawa T."/>
            <person name="Ezawa T."/>
            <person name="Yamaguchi K."/>
            <person name="Bino T."/>
            <person name="Nishimoto Y."/>
            <person name="Shigenobu S."/>
            <person name="Kawaguchi M."/>
        </authorList>
    </citation>
    <scope>NUCLEOTIDE SEQUENCE</scope>
    <source>
        <strain evidence="12">HR1</strain>
    </source>
</reference>
<evidence type="ECO:0000256" key="2">
    <source>
        <dbReference type="ARBA" id="ARBA00009170"/>
    </source>
</evidence>
<dbReference type="Proteomes" id="UP000615446">
    <property type="component" value="Unassembled WGS sequence"/>
</dbReference>
<evidence type="ECO:0000256" key="4">
    <source>
        <dbReference type="ARBA" id="ARBA00022787"/>
    </source>
</evidence>
<accession>A0A2Z6S435</accession>
<dbReference type="Proteomes" id="UP000247702">
    <property type="component" value="Unassembled WGS sequence"/>
</dbReference>
<reference evidence="11 13" key="1">
    <citation type="submission" date="2017-11" db="EMBL/GenBank/DDBJ databases">
        <title>The genome of Rhizophagus clarus HR1 reveals common genetic basis of auxotrophy among arbuscular mycorrhizal fungi.</title>
        <authorList>
            <person name="Kobayashi Y."/>
        </authorList>
    </citation>
    <scope>NUCLEOTIDE SEQUENCE [LARGE SCALE GENOMIC DNA]</scope>
    <source>
        <strain evidence="11 13">HR1</strain>
    </source>
</reference>
<evidence type="ECO:0000256" key="9">
    <source>
        <dbReference type="SAM" id="Phobius"/>
    </source>
</evidence>
<keyword evidence="7 9" id="KW-0472">Membrane</keyword>
<dbReference type="Gene3D" id="1.20.1050.10">
    <property type="match status" value="1"/>
</dbReference>
<organism evidence="11 13">
    <name type="scientific">Rhizophagus clarus</name>
    <dbReference type="NCBI Taxonomy" id="94130"/>
    <lineage>
        <taxon>Eukaryota</taxon>
        <taxon>Fungi</taxon>
        <taxon>Fungi incertae sedis</taxon>
        <taxon>Mucoromycota</taxon>
        <taxon>Glomeromycotina</taxon>
        <taxon>Glomeromycetes</taxon>
        <taxon>Glomerales</taxon>
        <taxon>Glomeraceae</taxon>
        <taxon>Rhizophagus</taxon>
    </lineage>
</organism>
<keyword evidence="9" id="KW-0812">Transmembrane</keyword>
<evidence type="ECO:0000256" key="5">
    <source>
        <dbReference type="ARBA" id="ARBA00022927"/>
    </source>
</evidence>
<dbReference type="SUPFAM" id="SSF47616">
    <property type="entry name" value="GST C-terminal domain-like"/>
    <property type="match status" value="1"/>
</dbReference>
<name>A0A2Z6S435_9GLOM</name>
<dbReference type="PROSITE" id="PS50405">
    <property type="entry name" value="GST_CTER"/>
    <property type="match status" value="1"/>
</dbReference>
<proteinExistence type="inferred from homology"/>
<evidence type="ECO:0000259" key="10">
    <source>
        <dbReference type="PROSITE" id="PS50405"/>
    </source>
</evidence>
<dbReference type="CDD" id="cd03078">
    <property type="entry name" value="GST_N_Metaxin1_like"/>
    <property type="match status" value="1"/>
</dbReference>
<evidence type="ECO:0000256" key="1">
    <source>
        <dbReference type="ARBA" id="ARBA00004294"/>
    </source>
</evidence>
<feature type="compositionally biased region" description="Acidic residues" evidence="8">
    <location>
        <begin position="331"/>
        <end position="362"/>
    </location>
</feature>
<evidence type="ECO:0000256" key="3">
    <source>
        <dbReference type="ARBA" id="ARBA00022448"/>
    </source>
</evidence>
<dbReference type="PANTHER" id="PTHR12289">
    <property type="entry name" value="METAXIN RELATED"/>
    <property type="match status" value="1"/>
</dbReference>
<feature type="domain" description="GST C-terminal" evidence="10">
    <location>
        <begin position="83"/>
        <end position="256"/>
    </location>
</feature>
<protein>
    <submittedName>
        <fullName evidence="12">Metaxin-1 isoform X1</fullName>
    </submittedName>
</protein>
<dbReference type="InterPro" id="IPR010987">
    <property type="entry name" value="Glutathione-S-Trfase_C-like"/>
</dbReference>
<evidence type="ECO:0000313" key="11">
    <source>
        <dbReference type="EMBL" id="GBC10064.1"/>
    </source>
</evidence>
<dbReference type="OrthoDB" id="5835136at2759"/>
<keyword evidence="9" id="KW-1133">Transmembrane helix</keyword>
<dbReference type="AlphaFoldDB" id="A0A2Z6S435"/>
<evidence type="ECO:0000313" key="13">
    <source>
        <dbReference type="Proteomes" id="UP000247702"/>
    </source>
</evidence>
<evidence type="ECO:0000313" key="12">
    <source>
        <dbReference type="EMBL" id="GES99956.1"/>
    </source>
</evidence>
<feature type="region of interest" description="Disordered" evidence="8">
    <location>
        <begin position="330"/>
        <end position="362"/>
    </location>
</feature>
<keyword evidence="3" id="KW-0813">Transport</keyword>
<dbReference type="EMBL" id="BEXD01004349">
    <property type="protein sequence ID" value="GBC10064.1"/>
    <property type="molecule type" value="Genomic_DNA"/>
</dbReference>
<comment type="caution">
    <text evidence="11">The sequence shown here is derived from an EMBL/GenBank/DDBJ whole genome shotgun (WGS) entry which is preliminary data.</text>
</comment>
<evidence type="ECO:0000256" key="7">
    <source>
        <dbReference type="ARBA" id="ARBA00023136"/>
    </source>
</evidence>
<dbReference type="STRING" id="94130.A0A2Z6S435"/>
<dbReference type="GO" id="GO:0001401">
    <property type="term" value="C:SAM complex"/>
    <property type="evidence" value="ECO:0007669"/>
    <property type="project" value="InterPro"/>
</dbReference>
<dbReference type="Pfam" id="PF17171">
    <property type="entry name" value="GST_C_6"/>
    <property type="match status" value="1"/>
</dbReference>
<gene>
    <name evidence="12" type="ORF">RCL2_002643500</name>
    <name evidence="11" type="ORF">RclHR1_09300011</name>
</gene>
<keyword evidence="6" id="KW-0496">Mitochondrion</keyword>
<dbReference type="InterPro" id="IPR019564">
    <property type="entry name" value="Sam37/metaxin_N"/>
</dbReference>
<sequence length="362" mass="41854">MFTLYVWGPGWDLPSIDPGCLTVIVYFQLLVSVEWGIIECNNPNISPTGELPVLKDGVEWIAGANNIIRHVKRKGFDADENLTTRQNADSVAYVSFVEDGIYDSLLYLWYADTKNFTQAISPLYGKLLAFPINYYIPNQIREIAKTRLEKYGVISVGDQGFLVDKELKMYKAIRKSYKILLDKIWDNEFFFGNNLSTLDMVVYGHLATHLYSDLPNPSLAIILRTEFPRLVMFCDRMKGRLSEREIVKFPFNDLPSVFTGILKSPRTWFNNTFWQIRNVEKEAEKSQAQKDFERKRIISITGAILFMVTYVIWNKIISIEFISEKDKEYYDNDDVDDDDVNDNYDDSDNDGDDSDDDDGENE</sequence>